<protein>
    <submittedName>
        <fullName evidence="1">Uncharacterized protein</fullName>
    </submittedName>
</protein>
<organism evidence="1">
    <name type="scientific">marine sediment metagenome</name>
    <dbReference type="NCBI Taxonomy" id="412755"/>
    <lineage>
        <taxon>unclassified sequences</taxon>
        <taxon>metagenomes</taxon>
        <taxon>ecological metagenomes</taxon>
    </lineage>
</organism>
<comment type="caution">
    <text evidence="1">The sequence shown here is derived from an EMBL/GenBank/DDBJ whole genome shotgun (WGS) entry which is preliminary data.</text>
</comment>
<dbReference type="EMBL" id="LAZR01032208">
    <property type="protein sequence ID" value="KKL51556.1"/>
    <property type="molecule type" value="Genomic_DNA"/>
</dbReference>
<feature type="non-terminal residue" evidence="1">
    <location>
        <position position="30"/>
    </location>
</feature>
<sequence length="30" mass="3226">MANPVPNKSDGDVNMSPVVYERISANGEFS</sequence>
<name>A0A0F9DCW3_9ZZZZ</name>
<gene>
    <name evidence="1" type="ORF">LCGC14_2294330</name>
</gene>
<dbReference type="AlphaFoldDB" id="A0A0F9DCW3"/>
<proteinExistence type="predicted"/>
<reference evidence="1" key="1">
    <citation type="journal article" date="2015" name="Nature">
        <title>Complex archaea that bridge the gap between prokaryotes and eukaryotes.</title>
        <authorList>
            <person name="Spang A."/>
            <person name="Saw J.H."/>
            <person name="Jorgensen S.L."/>
            <person name="Zaremba-Niedzwiedzka K."/>
            <person name="Martijn J."/>
            <person name="Lind A.E."/>
            <person name="van Eijk R."/>
            <person name="Schleper C."/>
            <person name="Guy L."/>
            <person name="Ettema T.J."/>
        </authorList>
    </citation>
    <scope>NUCLEOTIDE SEQUENCE</scope>
</reference>
<accession>A0A0F9DCW3</accession>
<evidence type="ECO:0000313" key="1">
    <source>
        <dbReference type="EMBL" id="KKL51556.1"/>
    </source>
</evidence>